<dbReference type="FunFam" id="1.10.630.10:FF:000022">
    <property type="entry name" value="Taxadiene 5-alpha hydroxylase"/>
    <property type="match status" value="1"/>
</dbReference>
<dbReference type="GO" id="GO:0016020">
    <property type="term" value="C:membrane"/>
    <property type="evidence" value="ECO:0007669"/>
    <property type="project" value="UniProtKB-SubCell"/>
</dbReference>
<dbReference type="PANTHER" id="PTHR24286">
    <property type="entry name" value="CYTOCHROME P450 26"/>
    <property type="match status" value="1"/>
</dbReference>
<evidence type="ECO:0000256" key="1">
    <source>
        <dbReference type="ARBA" id="ARBA00001971"/>
    </source>
</evidence>
<evidence type="ECO:0000256" key="9">
    <source>
        <dbReference type="ARBA" id="ARBA00023136"/>
    </source>
</evidence>
<sequence>MGIPIVGQSLSLLQAMRANKGEQWIQERIKKYGPISKLNVFGTPTVLLHGQAANKFIYTCDSNILANKQPESIKRICGERNLLELSGEDHRRVRGALVSFLKPEVLKQYVGKMDEETRMHLQMHWHGKHQVQVEPLMKTLTFNIICSLIFGIERGTRREVLVQLFKSLIEGVLSVPINLPFTRFNHSLQSSAKAKAIIMDLIREKRVALEEQRTSPQQDLITCLIKIRNEDGSALLSDEEIVHNCIIVMIAGHDTSSILLTFLVKRLAEDPSVLAAVVHEQEEIAHSKSNEELLTWDNLSKMKYTWRVAMETLRMTPPVFCSFRTAVKDFEYGGYLIPKGWQIIWAACMTHMDETIFPDPSKFDPTRFEQQKLTPYGLVAFGGGPRMCPGNEFTRIETLTMIHHLVTLFTWKLSSKDNPFSRDPLPVFKEGLPIQIEPKK</sequence>
<dbReference type="AlphaFoldDB" id="A0ABC8V3F2"/>
<evidence type="ECO:0000313" key="13">
    <source>
        <dbReference type="Proteomes" id="UP001642360"/>
    </source>
</evidence>
<keyword evidence="8 10" id="KW-0408">Iron</keyword>
<dbReference type="InterPro" id="IPR001128">
    <property type="entry name" value="Cyt_P450"/>
</dbReference>
<evidence type="ECO:0000256" key="8">
    <source>
        <dbReference type="ARBA" id="ARBA00023004"/>
    </source>
</evidence>
<evidence type="ECO:0000256" key="4">
    <source>
        <dbReference type="ARBA" id="ARBA00022692"/>
    </source>
</evidence>
<evidence type="ECO:0000256" key="3">
    <source>
        <dbReference type="ARBA" id="ARBA00010617"/>
    </source>
</evidence>
<keyword evidence="10 11" id="KW-0349">Heme</keyword>
<evidence type="ECO:0000313" key="12">
    <source>
        <dbReference type="EMBL" id="CAK9187784.1"/>
    </source>
</evidence>
<accession>A0ABC8V3F2</accession>
<keyword evidence="6" id="KW-1133">Transmembrane helix</keyword>
<comment type="cofactor">
    <cofactor evidence="1 10">
        <name>heme</name>
        <dbReference type="ChEBI" id="CHEBI:30413"/>
    </cofactor>
</comment>
<feature type="binding site" description="axial binding residue" evidence="10">
    <location>
        <position position="388"/>
    </location>
    <ligand>
        <name>heme</name>
        <dbReference type="ChEBI" id="CHEBI:30413"/>
    </ligand>
    <ligandPart>
        <name>Fe</name>
        <dbReference type="ChEBI" id="CHEBI:18248"/>
    </ligandPart>
</feature>
<dbReference type="CDD" id="cd11043">
    <property type="entry name" value="CYP90-like"/>
    <property type="match status" value="1"/>
</dbReference>
<reference evidence="12 13" key="1">
    <citation type="submission" date="2024-02" db="EMBL/GenBank/DDBJ databases">
        <authorList>
            <person name="Vignale AGUSTIN F."/>
            <person name="Sosa J E."/>
            <person name="Modenutti C."/>
        </authorList>
    </citation>
    <scope>NUCLEOTIDE SEQUENCE [LARGE SCALE GENOMIC DNA]</scope>
</reference>
<dbReference type="SUPFAM" id="SSF48264">
    <property type="entry name" value="Cytochrome P450"/>
    <property type="match status" value="1"/>
</dbReference>
<dbReference type="PROSITE" id="PS00086">
    <property type="entry name" value="CYTOCHROME_P450"/>
    <property type="match status" value="1"/>
</dbReference>
<keyword evidence="9" id="KW-0472">Membrane</keyword>
<comment type="subcellular location">
    <subcellularLocation>
        <location evidence="2">Membrane</location>
        <topology evidence="2">Single-pass membrane protein</topology>
    </subcellularLocation>
</comment>
<dbReference type="PANTHER" id="PTHR24286:SF217">
    <property type="entry name" value="OS07G0520300 PROTEIN"/>
    <property type="match status" value="1"/>
</dbReference>
<gene>
    <name evidence="12" type="ORF">ILEXP_LOCUS58371</name>
</gene>
<name>A0ABC8V3F2_9AQUA</name>
<evidence type="ECO:0000256" key="10">
    <source>
        <dbReference type="PIRSR" id="PIRSR602401-1"/>
    </source>
</evidence>
<evidence type="ECO:0000256" key="11">
    <source>
        <dbReference type="RuleBase" id="RU000461"/>
    </source>
</evidence>
<comment type="caution">
    <text evidence="12">The sequence shown here is derived from an EMBL/GenBank/DDBJ whole genome shotgun (WGS) entry which is preliminary data.</text>
</comment>
<keyword evidence="7 11" id="KW-0560">Oxidoreductase</keyword>
<keyword evidence="4" id="KW-0812">Transmembrane</keyword>
<keyword evidence="13" id="KW-1185">Reference proteome</keyword>
<dbReference type="InterPro" id="IPR002401">
    <property type="entry name" value="Cyt_P450_E_grp-I"/>
</dbReference>
<dbReference type="GO" id="GO:0046872">
    <property type="term" value="F:metal ion binding"/>
    <property type="evidence" value="ECO:0007669"/>
    <property type="project" value="UniProtKB-KW"/>
</dbReference>
<dbReference type="Gene3D" id="1.10.630.10">
    <property type="entry name" value="Cytochrome P450"/>
    <property type="match status" value="1"/>
</dbReference>
<dbReference type="PRINTS" id="PR00463">
    <property type="entry name" value="EP450I"/>
</dbReference>
<dbReference type="InterPro" id="IPR017972">
    <property type="entry name" value="Cyt_P450_CS"/>
</dbReference>
<evidence type="ECO:0000256" key="5">
    <source>
        <dbReference type="ARBA" id="ARBA00022723"/>
    </source>
</evidence>
<evidence type="ECO:0000256" key="6">
    <source>
        <dbReference type="ARBA" id="ARBA00022989"/>
    </source>
</evidence>
<dbReference type="PRINTS" id="PR00385">
    <property type="entry name" value="P450"/>
</dbReference>
<organism evidence="12 13">
    <name type="scientific">Ilex paraguariensis</name>
    <name type="common">yerba mate</name>
    <dbReference type="NCBI Taxonomy" id="185542"/>
    <lineage>
        <taxon>Eukaryota</taxon>
        <taxon>Viridiplantae</taxon>
        <taxon>Streptophyta</taxon>
        <taxon>Embryophyta</taxon>
        <taxon>Tracheophyta</taxon>
        <taxon>Spermatophyta</taxon>
        <taxon>Magnoliopsida</taxon>
        <taxon>eudicotyledons</taxon>
        <taxon>Gunneridae</taxon>
        <taxon>Pentapetalae</taxon>
        <taxon>asterids</taxon>
        <taxon>campanulids</taxon>
        <taxon>Aquifoliales</taxon>
        <taxon>Aquifoliaceae</taxon>
        <taxon>Ilex</taxon>
    </lineage>
</organism>
<dbReference type="EMBL" id="CAUOFW020010135">
    <property type="protein sequence ID" value="CAK9187784.1"/>
    <property type="molecule type" value="Genomic_DNA"/>
</dbReference>
<dbReference type="InterPro" id="IPR036396">
    <property type="entry name" value="Cyt_P450_sf"/>
</dbReference>
<evidence type="ECO:0000256" key="2">
    <source>
        <dbReference type="ARBA" id="ARBA00004167"/>
    </source>
</evidence>
<dbReference type="Pfam" id="PF00067">
    <property type="entry name" value="p450"/>
    <property type="match status" value="1"/>
</dbReference>
<keyword evidence="11" id="KW-0503">Monooxygenase</keyword>
<evidence type="ECO:0008006" key="14">
    <source>
        <dbReference type="Google" id="ProtNLM"/>
    </source>
</evidence>
<dbReference type="GO" id="GO:0004497">
    <property type="term" value="F:monooxygenase activity"/>
    <property type="evidence" value="ECO:0007669"/>
    <property type="project" value="UniProtKB-KW"/>
</dbReference>
<protein>
    <recommendedName>
        <fullName evidence="14">Cytochrome P450</fullName>
    </recommendedName>
</protein>
<keyword evidence="5 10" id="KW-0479">Metal-binding</keyword>
<evidence type="ECO:0000256" key="7">
    <source>
        <dbReference type="ARBA" id="ARBA00023002"/>
    </source>
</evidence>
<dbReference type="Proteomes" id="UP001642360">
    <property type="component" value="Unassembled WGS sequence"/>
</dbReference>
<proteinExistence type="inferred from homology"/>
<comment type="similarity">
    <text evidence="3 11">Belongs to the cytochrome P450 family.</text>
</comment>